<dbReference type="EMBL" id="NBSK02000002">
    <property type="protein sequence ID" value="KAJ0220795.1"/>
    <property type="molecule type" value="Genomic_DNA"/>
</dbReference>
<dbReference type="GO" id="GO:0000307">
    <property type="term" value="C:cyclin-dependent protein kinase holoenzyme complex"/>
    <property type="evidence" value="ECO:0000318"/>
    <property type="project" value="GO_Central"/>
</dbReference>
<comment type="similarity">
    <text evidence="4">Belongs to the cyclin family.</text>
</comment>
<keyword evidence="3" id="KW-0131">Cell cycle</keyword>
<dbReference type="GO" id="GO:0016538">
    <property type="term" value="F:cyclin-dependent protein serine/threonine kinase regulator activity"/>
    <property type="evidence" value="ECO:0000318"/>
    <property type="project" value="GO_Central"/>
</dbReference>
<keyword evidence="1" id="KW-0132">Cell division</keyword>
<dbReference type="CDD" id="cd20544">
    <property type="entry name" value="CYCLIN_AtCycD-like_rpt2"/>
    <property type="match status" value="1"/>
</dbReference>
<comment type="caution">
    <text evidence="6">The sequence shown here is derived from an EMBL/GenBank/DDBJ whole genome shotgun (WGS) entry which is preliminary data.</text>
</comment>
<dbReference type="InterPro" id="IPR036915">
    <property type="entry name" value="Cyclin-like_sf"/>
</dbReference>
<sequence length="324" mass="37347">MGLISLEMDPDTTFSLPSLLCEEDESSLNEIKLDASLPKSEDDRYIRSLIETESKSNDYGCVCISDDDNSRNWFKCARLDAINWIFSVRSSLLLNDSPCFTLFVLTREILGFQFRTAYLSLTYFDRFISRRFIDIGKEWAIQLLCIACLSLAAKMEEQVAPSLSHYKAQGYNFESSVIQRMELMVLTTLEWKMSCITPFAYLHHFFSKVQDECECDEFLVSKSIELILDFSKEINSMDYRPSVVAIASVLLACDDQLTRNTMELKIGVVSSLYSLEKDIKTKKNNTPCLMNSFSSLRTHWSPSSTIKRKLRFEQNCPLQKIIRR</sequence>
<evidence type="ECO:0000313" key="6">
    <source>
        <dbReference type="EMBL" id="KAJ0220795.1"/>
    </source>
</evidence>
<dbReference type="InterPro" id="IPR006671">
    <property type="entry name" value="Cyclin_N"/>
</dbReference>
<accession>A0A9R1XMW3</accession>
<dbReference type="PANTHER" id="PTHR10177">
    <property type="entry name" value="CYCLINS"/>
    <property type="match status" value="1"/>
</dbReference>
<dbReference type="Pfam" id="PF02984">
    <property type="entry name" value="Cyclin_C"/>
    <property type="match status" value="1"/>
</dbReference>
<organism evidence="6 7">
    <name type="scientific">Lactuca sativa</name>
    <name type="common">Garden lettuce</name>
    <dbReference type="NCBI Taxonomy" id="4236"/>
    <lineage>
        <taxon>Eukaryota</taxon>
        <taxon>Viridiplantae</taxon>
        <taxon>Streptophyta</taxon>
        <taxon>Embryophyta</taxon>
        <taxon>Tracheophyta</taxon>
        <taxon>Spermatophyta</taxon>
        <taxon>Magnoliopsida</taxon>
        <taxon>eudicotyledons</taxon>
        <taxon>Gunneridae</taxon>
        <taxon>Pentapetalae</taxon>
        <taxon>asterids</taxon>
        <taxon>campanulids</taxon>
        <taxon>Asterales</taxon>
        <taxon>Asteraceae</taxon>
        <taxon>Cichorioideae</taxon>
        <taxon>Cichorieae</taxon>
        <taxon>Lactucinae</taxon>
        <taxon>Lactuca</taxon>
    </lineage>
</organism>
<evidence type="ECO:0000256" key="4">
    <source>
        <dbReference type="RuleBase" id="RU000383"/>
    </source>
</evidence>
<keyword evidence="2 4" id="KW-0195">Cyclin</keyword>
<dbReference type="GO" id="GO:0000082">
    <property type="term" value="P:G1/S transition of mitotic cell cycle"/>
    <property type="evidence" value="ECO:0000318"/>
    <property type="project" value="GO_Central"/>
</dbReference>
<evidence type="ECO:0000259" key="5">
    <source>
        <dbReference type="SMART" id="SM00385"/>
    </source>
</evidence>
<dbReference type="Gene3D" id="1.10.472.10">
    <property type="entry name" value="Cyclin-like"/>
    <property type="match status" value="1"/>
</dbReference>
<dbReference type="GO" id="GO:0005634">
    <property type="term" value="C:nucleus"/>
    <property type="evidence" value="ECO:0000318"/>
    <property type="project" value="GO_Central"/>
</dbReference>
<dbReference type="Proteomes" id="UP000235145">
    <property type="component" value="Unassembled WGS sequence"/>
</dbReference>
<keyword evidence="7" id="KW-1185">Reference proteome</keyword>
<gene>
    <name evidence="6" type="ORF">LSAT_V11C200080350</name>
</gene>
<evidence type="ECO:0000256" key="2">
    <source>
        <dbReference type="ARBA" id="ARBA00023127"/>
    </source>
</evidence>
<dbReference type="SMART" id="SM00385">
    <property type="entry name" value="CYCLIN"/>
    <property type="match status" value="1"/>
</dbReference>
<dbReference type="InterPro" id="IPR013763">
    <property type="entry name" value="Cyclin-like_dom"/>
</dbReference>
<evidence type="ECO:0000256" key="3">
    <source>
        <dbReference type="ARBA" id="ARBA00023306"/>
    </source>
</evidence>
<dbReference type="InterPro" id="IPR004367">
    <property type="entry name" value="Cyclin_C-dom"/>
</dbReference>
<dbReference type="GO" id="GO:0051301">
    <property type="term" value="P:cell division"/>
    <property type="evidence" value="ECO:0007669"/>
    <property type="project" value="UniProtKB-KW"/>
</dbReference>
<dbReference type="SUPFAM" id="SSF47954">
    <property type="entry name" value="Cyclin-like"/>
    <property type="match status" value="2"/>
</dbReference>
<dbReference type="Pfam" id="PF00134">
    <property type="entry name" value="Cyclin_N"/>
    <property type="match status" value="1"/>
</dbReference>
<reference evidence="6 7" key="1">
    <citation type="journal article" date="2017" name="Nat. Commun.">
        <title>Genome assembly with in vitro proximity ligation data and whole-genome triplication in lettuce.</title>
        <authorList>
            <person name="Reyes-Chin-Wo S."/>
            <person name="Wang Z."/>
            <person name="Yang X."/>
            <person name="Kozik A."/>
            <person name="Arikit S."/>
            <person name="Song C."/>
            <person name="Xia L."/>
            <person name="Froenicke L."/>
            <person name="Lavelle D.O."/>
            <person name="Truco M.J."/>
            <person name="Xia R."/>
            <person name="Zhu S."/>
            <person name="Xu C."/>
            <person name="Xu H."/>
            <person name="Xu X."/>
            <person name="Cox K."/>
            <person name="Korf I."/>
            <person name="Meyers B.C."/>
            <person name="Michelmore R.W."/>
        </authorList>
    </citation>
    <scope>NUCLEOTIDE SEQUENCE [LARGE SCALE GENOMIC DNA]</scope>
    <source>
        <strain evidence="7">cv. Salinas</strain>
        <tissue evidence="6">Seedlings</tissue>
    </source>
</reference>
<feature type="domain" description="Cyclin-like" evidence="5">
    <location>
        <begin position="101"/>
        <end position="187"/>
    </location>
</feature>
<dbReference type="InterPro" id="IPR039361">
    <property type="entry name" value="Cyclin"/>
</dbReference>
<dbReference type="GO" id="GO:0005737">
    <property type="term" value="C:cytoplasm"/>
    <property type="evidence" value="ECO:0000318"/>
    <property type="project" value="GO_Central"/>
</dbReference>
<name>A0A9R1XMW3_LACSA</name>
<dbReference type="AlphaFoldDB" id="A0A9R1XMW3"/>
<protein>
    <recommendedName>
        <fullName evidence="5">Cyclin-like domain-containing protein</fullName>
    </recommendedName>
</protein>
<proteinExistence type="inferred from homology"/>
<evidence type="ECO:0000313" key="7">
    <source>
        <dbReference type="Proteomes" id="UP000235145"/>
    </source>
</evidence>
<evidence type="ECO:0000256" key="1">
    <source>
        <dbReference type="ARBA" id="ARBA00022618"/>
    </source>
</evidence>